<evidence type="ECO:0008006" key="6">
    <source>
        <dbReference type="Google" id="ProtNLM"/>
    </source>
</evidence>
<feature type="domain" description="DUF1638" evidence="2">
    <location>
        <begin position="110"/>
        <end position="241"/>
    </location>
</feature>
<evidence type="ECO:0000313" key="5">
    <source>
        <dbReference type="Proteomes" id="UP000011863"/>
    </source>
</evidence>
<feature type="region of interest" description="Disordered" evidence="1">
    <location>
        <begin position="401"/>
        <end position="444"/>
    </location>
</feature>
<dbReference type="OrthoDB" id="9814689at2"/>
<proteinExistence type="predicted"/>
<dbReference type="AlphaFoldDB" id="A0A6C7E898"/>
<dbReference type="Pfam" id="PF07796">
    <property type="entry name" value="DUF1638"/>
    <property type="match status" value="1"/>
</dbReference>
<evidence type="ECO:0000259" key="2">
    <source>
        <dbReference type="Pfam" id="PF07796"/>
    </source>
</evidence>
<dbReference type="InterPro" id="IPR012437">
    <property type="entry name" value="DUF1638"/>
</dbReference>
<protein>
    <recommendedName>
        <fullName evidence="6">DUF1638 domain-containing protein</fullName>
    </recommendedName>
</protein>
<evidence type="ECO:0000259" key="3">
    <source>
        <dbReference type="Pfam" id="PF13769"/>
    </source>
</evidence>
<evidence type="ECO:0000313" key="4">
    <source>
        <dbReference type="EMBL" id="BAN03884.1"/>
    </source>
</evidence>
<sequence length="444" mass="47561">MNDAPVATTAVRPRTLVIACGALAHEMKAIVRQHGLERVTVECLPAALHNRPQEIPDAVRARIRRARAGGSVRGVVDATLDTTLDTTLHDDELLDGDVQVVGGDAEPGTRFDQIFIGYADCGTGGLLAQVCDEEGVEMLAGAHCYQFFATAPRFDELQDHEIGSFYLTDFLVKHFDRLVWQGLGIEQHPELLPMYFGNYTRLVYLAQTDDPSLVERAEAAAARLGLSLIVEPTGYGELETTMVSIAEQHPEERPMTSTDDTETSTEPSSEVAPSAASAVPDGPGPDLGPDQGALRERQTTRRGGRRRGGGSTVSTISWRDIPAQLTARSGDEQHKVLLHARFQHAIDRAAAIAGLTTTNDYVQEWRTASQPAAAGDLAAQLDQRCAELEGEYPRQRLEALVANGGLEPSSGDGRATAADAAVPDSAIPDPATPHSDSASESDPT</sequence>
<evidence type="ECO:0000256" key="1">
    <source>
        <dbReference type="SAM" id="MobiDB-lite"/>
    </source>
</evidence>
<feature type="domain" description="Virulence factor" evidence="3">
    <location>
        <begin position="317"/>
        <end position="401"/>
    </location>
</feature>
<dbReference type="KEGG" id="aym:YM304_35700"/>
<feature type="compositionally biased region" description="Low complexity" evidence="1">
    <location>
        <begin position="415"/>
        <end position="429"/>
    </location>
</feature>
<feature type="compositionally biased region" description="Polar residues" evidence="1">
    <location>
        <begin position="434"/>
        <end position="444"/>
    </location>
</feature>
<organism evidence="4 5">
    <name type="scientific">Ilumatobacter coccineus (strain NBRC 103263 / KCTC 29153 / YM16-304)</name>
    <dbReference type="NCBI Taxonomy" id="1313172"/>
    <lineage>
        <taxon>Bacteria</taxon>
        <taxon>Bacillati</taxon>
        <taxon>Actinomycetota</taxon>
        <taxon>Acidimicrobiia</taxon>
        <taxon>Acidimicrobiales</taxon>
        <taxon>Ilumatobacteraceae</taxon>
        <taxon>Ilumatobacter</taxon>
    </lineage>
</organism>
<feature type="compositionally biased region" description="Low complexity" evidence="1">
    <location>
        <begin position="264"/>
        <end position="281"/>
    </location>
</feature>
<accession>A0A6C7E898</accession>
<name>A0A6C7E898_ILUCY</name>
<dbReference type="InterPro" id="IPR025989">
    <property type="entry name" value="Virulence_F_dom"/>
</dbReference>
<dbReference type="EMBL" id="AP012057">
    <property type="protein sequence ID" value="BAN03884.1"/>
    <property type="molecule type" value="Genomic_DNA"/>
</dbReference>
<dbReference type="Pfam" id="PF13769">
    <property type="entry name" value="Virulence_fact"/>
    <property type="match status" value="1"/>
</dbReference>
<feature type="region of interest" description="Disordered" evidence="1">
    <location>
        <begin position="247"/>
        <end position="317"/>
    </location>
</feature>
<gene>
    <name evidence="4" type="ORF">YM304_35700</name>
</gene>
<dbReference type="RefSeq" id="WP_015443131.1">
    <property type="nucleotide sequence ID" value="NC_020520.1"/>
</dbReference>
<keyword evidence="5" id="KW-1185">Reference proteome</keyword>
<reference evidence="4 5" key="1">
    <citation type="journal article" date="2013" name="Int. J. Syst. Evol. Microbiol.">
        <title>Ilumatobacter nonamiense sp. nov. and Ilumatobacter coccineum sp. nov., isolated from seashore sand.</title>
        <authorList>
            <person name="Matsumoto A."/>
            <person name="Kasai H."/>
            <person name="Matsuo Y."/>
            <person name="Shizuri Y."/>
            <person name="Ichikawa N."/>
            <person name="Fujita N."/>
            <person name="Omura S."/>
            <person name="Takahashi Y."/>
        </authorList>
    </citation>
    <scope>NUCLEOTIDE SEQUENCE [LARGE SCALE GENOMIC DNA]</scope>
    <source>
        <strain evidence="5">NBRC 103263 / KCTC 29153 / YM16-304</strain>
    </source>
</reference>
<dbReference type="Proteomes" id="UP000011863">
    <property type="component" value="Chromosome"/>
</dbReference>